<dbReference type="PIRSF" id="PIRSF035427">
    <property type="entry name" value="All2852"/>
    <property type="match status" value="1"/>
</dbReference>
<dbReference type="RefSeq" id="WP_015207770.1">
    <property type="nucleotide sequence ID" value="NC_019757.1"/>
</dbReference>
<evidence type="ECO:0000313" key="7">
    <source>
        <dbReference type="Proteomes" id="UP000010475"/>
    </source>
</evidence>
<keyword evidence="1" id="KW-0479">Metal-binding</keyword>
<evidence type="ECO:0000256" key="1">
    <source>
        <dbReference type="ARBA" id="ARBA00022723"/>
    </source>
</evidence>
<protein>
    <submittedName>
        <fullName evidence="6">Putative phosphohydrolase</fullName>
    </submittedName>
</protein>
<dbReference type="PATRIC" id="fig|56107.3.peg.2522"/>
<keyword evidence="2 6" id="KW-0378">Hydrolase</keyword>
<proteinExistence type="inferred from homology"/>
<dbReference type="HOGENOM" id="CLU_064678_0_0_3"/>
<dbReference type="PANTHER" id="PTHR42988">
    <property type="entry name" value="PHOSPHOHYDROLASE"/>
    <property type="match status" value="1"/>
</dbReference>
<evidence type="ECO:0000313" key="6">
    <source>
        <dbReference type="EMBL" id="AFZ24516.1"/>
    </source>
</evidence>
<dbReference type="Pfam" id="PF00149">
    <property type="entry name" value="Metallophos"/>
    <property type="match status" value="1"/>
</dbReference>
<reference evidence="6 7" key="1">
    <citation type="submission" date="2012-06" db="EMBL/GenBank/DDBJ databases">
        <title>Finished chromosome of genome of Cylindrospermum stagnale PCC 7417.</title>
        <authorList>
            <consortium name="US DOE Joint Genome Institute"/>
            <person name="Gugger M."/>
            <person name="Coursin T."/>
            <person name="Rippka R."/>
            <person name="Tandeau De Marsac N."/>
            <person name="Huntemann M."/>
            <person name="Wei C.-L."/>
            <person name="Han J."/>
            <person name="Detter J.C."/>
            <person name="Han C."/>
            <person name="Tapia R."/>
            <person name="Chen A."/>
            <person name="Kyrpides N."/>
            <person name="Mavromatis K."/>
            <person name="Markowitz V."/>
            <person name="Szeto E."/>
            <person name="Ivanova N."/>
            <person name="Pagani I."/>
            <person name="Pati A."/>
            <person name="Goodwin L."/>
            <person name="Nordberg H.P."/>
            <person name="Cantor M.N."/>
            <person name="Hua S.X."/>
            <person name="Woyke T."/>
            <person name="Kerfeld C.A."/>
        </authorList>
    </citation>
    <scope>NUCLEOTIDE SEQUENCE [LARGE SCALE GENOMIC DNA]</scope>
    <source>
        <strain evidence="6 7">PCC 7417</strain>
    </source>
</reference>
<sequence length="379" mass="43224">MVLNFRFAIVSDLHIALPHTIWDHPNRFHLVEVSIPAFESALEHLTQLDLDFLLLPGDLTQHGEPENHAWLRSRLAQLPFPVYVVPGNHDVPVLKANQQSIAFADFPHYYRKFGYEDPQQPYYNCQLLPGVRLIGLNSNSFNDQGEQVGRLDRQQLRWLEAELAATGDELVLVMVHHNVVEHLPNQSRHPMANRYMLENAPELLQLLQKYKVQLVFTGHLHVQDVACSQGIYDITTGSLVSYPHPYRVLEFRRDDDGREWLQILSHRVESVPDFPNLQQSSRQWMGDRSFPFLIKLLTLPPLSLPLAQAKELAPGLRDFWATIADGDAVLDYPHFPLEVRRHIQAYGALAQPNSGIATNDSATLIDNNSTLLLDRSAKL</sequence>
<comment type="similarity">
    <text evidence="4">Belongs to the cyclic nucleotide phosphodiesterase class-III family.</text>
</comment>
<dbReference type="PANTHER" id="PTHR42988:SF2">
    <property type="entry name" value="CYCLIC NUCLEOTIDE PHOSPHODIESTERASE CBUA0032-RELATED"/>
    <property type="match status" value="1"/>
</dbReference>
<evidence type="ECO:0000256" key="3">
    <source>
        <dbReference type="ARBA" id="ARBA00023004"/>
    </source>
</evidence>
<keyword evidence="7" id="KW-1185">Reference proteome</keyword>
<dbReference type="InterPro" id="IPR050884">
    <property type="entry name" value="CNP_phosphodiesterase-III"/>
</dbReference>
<gene>
    <name evidence="6" type="ORF">Cylst_2286</name>
</gene>
<name>K9WXI7_9NOST</name>
<dbReference type="Proteomes" id="UP000010475">
    <property type="component" value="Chromosome"/>
</dbReference>
<organism evidence="6 7">
    <name type="scientific">Cylindrospermum stagnale PCC 7417</name>
    <dbReference type="NCBI Taxonomy" id="56107"/>
    <lineage>
        <taxon>Bacteria</taxon>
        <taxon>Bacillati</taxon>
        <taxon>Cyanobacteriota</taxon>
        <taxon>Cyanophyceae</taxon>
        <taxon>Nostocales</taxon>
        <taxon>Nostocaceae</taxon>
        <taxon>Cylindrospermum</taxon>
    </lineage>
</organism>
<dbReference type="OrthoDB" id="2036332at2"/>
<dbReference type="GO" id="GO:0016787">
    <property type="term" value="F:hydrolase activity"/>
    <property type="evidence" value="ECO:0007669"/>
    <property type="project" value="UniProtKB-KW"/>
</dbReference>
<dbReference type="KEGG" id="csg:Cylst_2286"/>
<dbReference type="InterPro" id="IPR029052">
    <property type="entry name" value="Metallo-depent_PP-like"/>
</dbReference>
<evidence type="ECO:0000256" key="4">
    <source>
        <dbReference type="ARBA" id="ARBA00025742"/>
    </source>
</evidence>
<dbReference type="SUPFAM" id="SSF56300">
    <property type="entry name" value="Metallo-dependent phosphatases"/>
    <property type="match status" value="1"/>
</dbReference>
<dbReference type="InterPro" id="IPR011239">
    <property type="entry name" value="Pesterase_cyn"/>
</dbReference>
<dbReference type="GO" id="GO:0046872">
    <property type="term" value="F:metal ion binding"/>
    <property type="evidence" value="ECO:0007669"/>
    <property type="project" value="UniProtKB-KW"/>
</dbReference>
<dbReference type="AlphaFoldDB" id="K9WXI7"/>
<keyword evidence="3" id="KW-0408">Iron</keyword>
<feature type="domain" description="Calcineurin-like phosphoesterase" evidence="5">
    <location>
        <begin position="5"/>
        <end position="222"/>
    </location>
</feature>
<evidence type="ECO:0000256" key="2">
    <source>
        <dbReference type="ARBA" id="ARBA00022801"/>
    </source>
</evidence>
<accession>K9WXI7</accession>
<dbReference type="EMBL" id="CP003642">
    <property type="protein sequence ID" value="AFZ24516.1"/>
    <property type="molecule type" value="Genomic_DNA"/>
</dbReference>
<dbReference type="STRING" id="56107.Cylst_2286"/>
<dbReference type="eggNOG" id="COG1409">
    <property type="taxonomic scope" value="Bacteria"/>
</dbReference>
<dbReference type="InterPro" id="IPR004843">
    <property type="entry name" value="Calcineurin-like_PHP"/>
</dbReference>
<evidence type="ECO:0000259" key="5">
    <source>
        <dbReference type="Pfam" id="PF00149"/>
    </source>
</evidence>
<dbReference type="Gene3D" id="3.60.21.10">
    <property type="match status" value="1"/>
</dbReference>